<evidence type="ECO:0000313" key="1">
    <source>
        <dbReference type="EMBL" id="WGH75237.1"/>
    </source>
</evidence>
<dbReference type="RefSeq" id="WP_279651124.1">
    <property type="nucleotide sequence ID" value="NZ_CP122539.1"/>
</dbReference>
<gene>
    <name evidence="1" type="ORF">P8625_14345</name>
</gene>
<proteinExistence type="predicted"/>
<dbReference type="Proteomes" id="UP001232001">
    <property type="component" value="Chromosome"/>
</dbReference>
<accession>A0ABY8L193</accession>
<reference evidence="1 2" key="1">
    <citation type="submission" date="2023-04" db="EMBL/GenBank/DDBJ databases">
        <title>Tenacibaculum tangerinum sp. nov., isolated from sea tidal flat of South Korea.</title>
        <authorList>
            <person name="Lee S.H."/>
            <person name="Kim J.-J."/>
        </authorList>
    </citation>
    <scope>NUCLEOTIDE SEQUENCE [LARGE SCALE GENOMIC DNA]</scope>
    <source>
        <strain evidence="1 2">GRR-S3-23</strain>
    </source>
</reference>
<keyword evidence="2" id="KW-1185">Reference proteome</keyword>
<name>A0ABY8L193_9FLAO</name>
<evidence type="ECO:0000313" key="2">
    <source>
        <dbReference type="Proteomes" id="UP001232001"/>
    </source>
</evidence>
<dbReference type="EMBL" id="CP122539">
    <property type="protein sequence ID" value="WGH75237.1"/>
    <property type="molecule type" value="Genomic_DNA"/>
</dbReference>
<sequence>MKNSIKILLTLISLTIYLSMYKPKKESNYEIRFHYNHGAIGLLCDNDCSWTDLYIRKKSFYINEHGMVDIKSDLDALKQSTFLFSVEKKGNKIHLKSLKGSDWEDLSFIIPRNKNNSIVVNSKGIEE</sequence>
<protein>
    <submittedName>
        <fullName evidence="1">Uncharacterized protein</fullName>
    </submittedName>
</protein>
<organism evidence="1 2">
    <name type="scientific">Tenacibaculum tangerinum</name>
    <dbReference type="NCBI Taxonomy" id="3038772"/>
    <lineage>
        <taxon>Bacteria</taxon>
        <taxon>Pseudomonadati</taxon>
        <taxon>Bacteroidota</taxon>
        <taxon>Flavobacteriia</taxon>
        <taxon>Flavobacteriales</taxon>
        <taxon>Flavobacteriaceae</taxon>
        <taxon>Tenacibaculum</taxon>
    </lineage>
</organism>